<sequence length="31" mass="3333">MDRSPTSWGRRGVGGARSGGSNSRSSQRERP</sequence>
<organism evidence="2 3">
    <name type="scientific">Eschrichtius robustus</name>
    <name type="common">California gray whale</name>
    <name type="synonym">Eschrichtius gibbosus</name>
    <dbReference type="NCBI Taxonomy" id="9764"/>
    <lineage>
        <taxon>Eukaryota</taxon>
        <taxon>Metazoa</taxon>
        <taxon>Chordata</taxon>
        <taxon>Craniata</taxon>
        <taxon>Vertebrata</taxon>
        <taxon>Euteleostomi</taxon>
        <taxon>Mammalia</taxon>
        <taxon>Eutheria</taxon>
        <taxon>Laurasiatheria</taxon>
        <taxon>Artiodactyla</taxon>
        <taxon>Whippomorpha</taxon>
        <taxon>Cetacea</taxon>
        <taxon>Mysticeti</taxon>
        <taxon>Eschrichtiidae</taxon>
        <taxon>Eschrichtius</taxon>
    </lineage>
</organism>
<evidence type="ECO:0000313" key="3">
    <source>
        <dbReference type="Proteomes" id="UP001159641"/>
    </source>
</evidence>
<accession>A0AB34I6N7</accession>
<name>A0AB34I6N7_ESCRO</name>
<comment type="caution">
    <text evidence="2">The sequence shown here is derived from an EMBL/GenBank/DDBJ whole genome shotgun (WGS) entry which is preliminary data.</text>
</comment>
<evidence type="ECO:0000256" key="1">
    <source>
        <dbReference type="SAM" id="MobiDB-lite"/>
    </source>
</evidence>
<reference evidence="2 3" key="1">
    <citation type="submission" date="2022-11" db="EMBL/GenBank/DDBJ databases">
        <title>Whole genome sequence of Eschrichtius robustus ER-17-0199.</title>
        <authorList>
            <person name="Bruniche-Olsen A."/>
            <person name="Black A.N."/>
            <person name="Fields C.J."/>
            <person name="Walden K."/>
            <person name="Dewoody J.A."/>
        </authorList>
    </citation>
    <scope>NUCLEOTIDE SEQUENCE [LARGE SCALE GENOMIC DNA]</scope>
    <source>
        <strain evidence="2">ER-17-0199</strain>
        <tissue evidence="2">Blubber</tissue>
    </source>
</reference>
<protein>
    <submittedName>
        <fullName evidence="2">Uncharacterized protein</fullName>
    </submittedName>
</protein>
<gene>
    <name evidence="2" type="ORF">J1605_016453</name>
</gene>
<feature type="region of interest" description="Disordered" evidence="1">
    <location>
        <begin position="1"/>
        <end position="31"/>
    </location>
</feature>
<dbReference type="AlphaFoldDB" id="A0AB34I6N7"/>
<dbReference type="EMBL" id="JAIQCJ010000020">
    <property type="protein sequence ID" value="KAJ8798650.1"/>
    <property type="molecule type" value="Genomic_DNA"/>
</dbReference>
<keyword evidence="3" id="KW-1185">Reference proteome</keyword>
<dbReference type="Proteomes" id="UP001159641">
    <property type="component" value="Unassembled WGS sequence"/>
</dbReference>
<proteinExistence type="predicted"/>
<evidence type="ECO:0000313" key="2">
    <source>
        <dbReference type="EMBL" id="KAJ8798650.1"/>
    </source>
</evidence>